<protein>
    <submittedName>
        <fullName evidence="4">PiggyBac transposable element-derived protein 4</fullName>
    </submittedName>
</protein>
<gene>
    <name evidence="4" type="ORF">PoB_005817900</name>
</gene>
<dbReference type="PANTHER" id="PTHR13067">
    <property type="entry name" value="CASPASE-ACTIVATED DNASE"/>
    <property type="match status" value="1"/>
</dbReference>
<name>A0AAV4CKH1_9GAST</name>
<reference evidence="4 5" key="1">
    <citation type="journal article" date="2021" name="Elife">
        <title>Chloroplast acquisition without the gene transfer in kleptoplastic sea slugs, Plakobranchus ocellatus.</title>
        <authorList>
            <person name="Maeda T."/>
            <person name="Takahashi S."/>
            <person name="Yoshida T."/>
            <person name="Shimamura S."/>
            <person name="Takaki Y."/>
            <person name="Nagai Y."/>
            <person name="Toyoda A."/>
            <person name="Suzuki Y."/>
            <person name="Arimoto A."/>
            <person name="Ishii H."/>
            <person name="Satoh N."/>
            <person name="Nishiyama T."/>
            <person name="Hasebe M."/>
            <person name="Maruyama T."/>
            <person name="Minagawa J."/>
            <person name="Obokata J."/>
            <person name="Shigenobu S."/>
        </authorList>
    </citation>
    <scope>NUCLEOTIDE SEQUENCE [LARGE SCALE GENOMIC DNA]</scope>
</reference>
<dbReference type="Proteomes" id="UP000735302">
    <property type="component" value="Unassembled WGS sequence"/>
</dbReference>
<dbReference type="InterPro" id="IPR015311">
    <property type="entry name" value="DFF40_C"/>
</dbReference>
<dbReference type="AlphaFoldDB" id="A0AAV4CKH1"/>
<dbReference type="PANTHER" id="PTHR13067:SF2">
    <property type="entry name" value="CASPASE-ACTIVATED DNASE"/>
    <property type="match status" value="1"/>
</dbReference>
<sequence length="383" mass="44132">MTEEVIRILDRILKAVKLLRKNAQEKMTKEERERNGETLKILEKQLKDDDYNRSIFDRSAGEADRMCEESGEFCCRGLYNNEGRCEHEHFINLYACKSHRLMFKDWELDHIIEKSFVLESFIEAARRDTPQGDRLDKDKLYELLFTRSLTCVGTVRKDKKFIPEPLRHHSFSKDKQYTTRFAFQEKATMVSYNSKKNKVVTLLSTMHSDKAVSEDEKKKPDIVAFYNSTKGGVDGMDQKVHKYSCKRKSHRWPMVYFFNIVDVACLAAHVVFKTKFPDHPLSGKDSRSNFIRSVASGLAQAQLFRRQESPTLSLYLKETISISIASLDQNKSTRQTRKGLPQPSTPQSKSKAGSKSSTPQEKKMPKSQSAAPLATPQKIKKQQ</sequence>
<keyword evidence="1" id="KW-0175">Coiled coil</keyword>
<feature type="coiled-coil region" evidence="1">
    <location>
        <begin position="13"/>
        <end position="40"/>
    </location>
</feature>
<dbReference type="GO" id="GO:0004520">
    <property type="term" value="F:DNA endonuclease activity"/>
    <property type="evidence" value="ECO:0007669"/>
    <property type="project" value="InterPro"/>
</dbReference>
<organism evidence="4 5">
    <name type="scientific">Plakobranchus ocellatus</name>
    <dbReference type="NCBI Taxonomy" id="259542"/>
    <lineage>
        <taxon>Eukaryota</taxon>
        <taxon>Metazoa</taxon>
        <taxon>Spiralia</taxon>
        <taxon>Lophotrochozoa</taxon>
        <taxon>Mollusca</taxon>
        <taxon>Gastropoda</taxon>
        <taxon>Heterobranchia</taxon>
        <taxon>Euthyneura</taxon>
        <taxon>Panpulmonata</taxon>
        <taxon>Sacoglossa</taxon>
        <taxon>Placobranchoidea</taxon>
        <taxon>Plakobranchidae</taxon>
        <taxon>Plakobranchus</taxon>
    </lineage>
</organism>
<dbReference type="GO" id="GO:0006309">
    <property type="term" value="P:apoptotic DNA fragmentation"/>
    <property type="evidence" value="ECO:0007669"/>
    <property type="project" value="InterPro"/>
</dbReference>
<keyword evidence="5" id="KW-1185">Reference proteome</keyword>
<dbReference type="GO" id="GO:0016787">
    <property type="term" value="F:hydrolase activity"/>
    <property type="evidence" value="ECO:0007669"/>
    <property type="project" value="InterPro"/>
</dbReference>
<dbReference type="GO" id="GO:0005634">
    <property type="term" value="C:nucleus"/>
    <property type="evidence" value="ECO:0007669"/>
    <property type="project" value="InterPro"/>
</dbReference>
<evidence type="ECO:0000313" key="5">
    <source>
        <dbReference type="Proteomes" id="UP000735302"/>
    </source>
</evidence>
<evidence type="ECO:0000313" key="4">
    <source>
        <dbReference type="EMBL" id="GFO31674.1"/>
    </source>
</evidence>
<dbReference type="InterPro" id="IPR044925">
    <property type="entry name" value="His-Me_finger_sf"/>
</dbReference>
<evidence type="ECO:0000256" key="2">
    <source>
        <dbReference type="SAM" id="MobiDB-lite"/>
    </source>
</evidence>
<dbReference type="GO" id="GO:0005737">
    <property type="term" value="C:cytoplasm"/>
    <property type="evidence" value="ECO:0007669"/>
    <property type="project" value="InterPro"/>
</dbReference>
<dbReference type="EMBL" id="BLXT01006414">
    <property type="protein sequence ID" value="GFO31674.1"/>
    <property type="molecule type" value="Genomic_DNA"/>
</dbReference>
<evidence type="ECO:0000256" key="1">
    <source>
        <dbReference type="SAM" id="Coils"/>
    </source>
</evidence>
<dbReference type="Pfam" id="PF09230">
    <property type="entry name" value="DFF40"/>
    <property type="match status" value="1"/>
</dbReference>
<dbReference type="SUPFAM" id="SSF54060">
    <property type="entry name" value="His-Me finger endonucleases"/>
    <property type="match status" value="1"/>
</dbReference>
<dbReference type="InterPro" id="IPR039729">
    <property type="entry name" value="DFF40"/>
</dbReference>
<feature type="region of interest" description="Disordered" evidence="2">
    <location>
        <begin position="330"/>
        <end position="383"/>
    </location>
</feature>
<feature type="domain" description="DNA fragmentation factor 40 C-terminal" evidence="3">
    <location>
        <begin position="11"/>
        <end position="148"/>
    </location>
</feature>
<feature type="compositionally biased region" description="Polar residues" evidence="2">
    <location>
        <begin position="345"/>
        <end position="359"/>
    </location>
</feature>
<proteinExistence type="predicted"/>
<comment type="caution">
    <text evidence="4">The sequence shown here is derived from an EMBL/GenBank/DDBJ whole genome shotgun (WGS) entry which is preliminary data.</text>
</comment>
<accession>A0AAV4CKH1</accession>
<evidence type="ECO:0000259" key="3">
    <source>
        <dbReference type="Pfam" id="PF09230"/>
    </source>
</evidence>